<keyword evidence="3" id="KW-1185">Reference proteome</keyword>
<sequence length="318" mass="33049">MPHLPWHLHPIQSSSSASTKLHPSVRISTSTRSAILLSTSSISRVQNTRARPSSLIRTSLSRTICTTAVSSSPSSLSPSAPASAAPNLSRTSLSTSSPTAASTWPRTSSANRPRSNSKLSCTPCATSPRTSSRSRIRAASGLVNVPLRIRTSPSASTLRFEAADDGGDGEHDDEDGHDDAGLVSVSTTRRCATVRVLLGVRKADGLGWGEGSSIPPTGVTGRPPDVGVAEREGACSGDQAVRESSARISVEARGRRVVRPRAKGARALRGIPWPMSRKKGSTSMTSAGISRPRSAPGAGGRFVEGFLSIGIAVSVVRG</sequence>
<dbReference type="HOGENOM" id="CLU_874384_0_0_1"/>
<feature type="compositionally biased region" description="Polar residues" evidence="1">
    <location>
        <begin position="11"/>
        <end position="25"/>
    </location>
</feature>
<dbReference type="RefSeq" id="XP_008093633.1">
    <property type="nucleotide sequence ID" value="XM_008095442.1"/>
</dbReference>
<evidence type="ECO:0000256" key="1">
    <source>
        <dbReference type="SAM" id="MobiDB-lite"/>
    </source>
</evidence>
<evidence type="ECO:0000313" key="2">
    <source>
        <dbReference type="EMBL" id="EFQ29613.1"/>
    </source>
</evidence>
<feature type="compositionally biased region" description="Low complexity" evidence="1">
    <location>
        <begin position="120"/>
        <end position="137"/>
    </location>
</feature>
<organism evidence="3">
    <name type="scientific">Colletotrichum graminicola (strain M1.001 / M2 / FGSC 10212)</name>
    <name type="common">Maize anthracnose fungus</name>
    <name type="synonym">Glomerella graminicola</name>
    <dbReference type="NCBI Taxonomy" id="645133"/>
    <lineage>
        <taxon>Eukaryota</taxon>
        <taxon>Fungi</taxon>
        <taxon>Dikarya</taxon>
        <taxon>Ascomycota</taxon>
        <taxon>Pezizomycotina</taxon>
        <taxon>Sordariomycetes</taxon>
        <taxon>Hypocreomycetidae</taxon>
        <taxon>Glomerellales</taxon>
        <taxon>Glomerellaceae</taxon>
        <taxon>Colletotrichum</taxon>
        <taxon>Colletotrichum graminicola species complex</taxon>
    </lineage>
</organism>
<dbReference type="eggNOG" id="ENOG502R0YU">
    <property type="taxonomic scope" value="Eukaryota"/>
</dbReference>
<dbReference type="EMBL" id="GG697345">
    <property type="protein sequence ID" value="EFQ29613.1"/>
    <property type="molecule type" value="Genomic_DNA"/>
</dbReference>
<evidence type="ECO:0000313" key="3">
    <source>
        <dbReference type="Proteomes" id="UP000008782"/>
    </source>
</evidence>
<name>E3QFH5_COLGM</name>
<proteinExistence type="predicted"/>
<gene>
    <name evidence="2" type="ORF">GLRG_04757</name>
</gene>
<feature type="region of interest" description="Disordered" evidence="1">
    <location>
        <begin position="1"/>
        <end position="25"/>
    </location>
</feature>
<feature type="compositionally biased region" description="Low complexity" evidence="1">
    <location>
        <begin position="70"/>
        <end position="109"/>
    </location>
</feature>
<feature type="compositionally biased region" description="Acidic residues" evidence="1">
    <location>
        <begin position="163"/>
        <end position="177"/>
    </location>
</feature>
<dbReference type="GeneID" id="24410122"/>
<accession>E3QFH5</accession>
<feature type="region of interest" description="Disordered" evidence="1">
    <location>
        <begin position="69"/>
        <end position="137"/>
    </location>
</feature>
<dbReference type="AlphaFoldDB" id="E3QFH5"/>
<reference evidence="3" key="1">
    <citation type="journal article" date="2012" name="Nat. Genet.">
        <title>Lifestyle transitions in plant pathogenic Colletotrichum fungi deciphered by genome and transcriptome analyses.</title>
        <authorList>
            <person name="O'Connell R.J."/>
            <person name="Thon M.R."/>
            <person name="Hacquard S."/>
            <person name="Amyotte S.G."/>
            <person name="Kleemann J."/>
            <person name="Torres M.F."/>
            <person name="Damm U."/>
            <person name="Buiate E.A."/>
            <person name="Epstein L."/>
            <person name="Alkan N."/>
            <person name="Altmueller J."/>
            <person name="Alvarado-Balderrama L."/>
            <person name="Bauser C.A."/>
            <person name="Becker C."/>
            <person name="Birren B.W."/>
            <person name="Chen Z."/>
            <person name="Choi J."/>
            <person name="Crouch J.A."/>
            <person name="Duvick J.P."/>
            <person name="Farman M.A."/>
            <person name="Gan P."/>
            <person name="Heiman D."/>
            <person name="Henrissat B."/>
            <person name="Howard R.J."/>
            <person name="Kabbage M."/>
            <person name="Koch C."/>
            <person name="Kracher B."/>
            <person name="Kubo Y."/>
            <person name="Law A.D."/>
            <person name="Lebrun M.-H."/>
            <person name="Lee Y.-H."/>
            <person name="Miyara I."/>
            <person name="Moore N."/>
            <person name="Neumann U."/>
            <person name="Nordstroem K."/>
            <person name="Panaccione D.G."/>
            <person name="Panstruga R."/>
            <person name="Place M."/>
            <person name="Proctor R.H."/>
            <person name="Prusky D."/>
            <person name="Rech G."/>
            <person name="Reinhardt R."/>
            <person name="Rollins J.A."/>
            <person name="Rounsley S."/>
            <person name="Schardl C.L."/>
            <person name="Schwartz D.C."/>
            <person name="Shenoy N."/>
            <person name="Shirasu K."/>
            <person name="Sikhakolli U.R."/>
            <person name="Stueber K."/>
            <person name="Sukno S.A."/>
            <person name="Sweigard J.A."/>
            <person name="Takano Y."/>
            <person name="Takahara H."/>
            <person name="Trail F."/>
            <person name="van der Does H.C."/>
            <person name="Voll L.M."/>
            <person name="Will I."/>
            <person name="Young S."/>
            <person name="Zeng Q."/>
            <person name="Zhang J."/>
            <person name="Zhou S."/>
            <person name="Dickman M.B."/>
            <person name="Schulze-Lefert P."/>
            <person name="Ver Loren van Themaat E."/>
            <person name="Ma L.-J."/>
            <person name="Vaillancourt L.J."/>
        </authorList>
    </citation>
    <scope>NUCLEOTIDE SEQUENCE [LARGE SCALE GENOMIC DNA]</scope>
    <source>
        <strain evidence="3">M1.001 / M2 / FGSC 10212</strain>
    </source>
</reference>
<feature type="compositionally biased region" description="Polar residues" evidence="1">
    <location>
        <begin position="110"/>
        <end position="119"/>
    </location>
</feature>
<dbReference type="Proteomes" id="UP000008782">
    <property type="component" value="Unassembled WGS sequence"/>
</dbReference>
<feature type="region of interest" description="Disordered" evidence="1">
    <location>
        <begin position="156"/>
        <end position="181"/>
    </location>
</feature>
<dbReference type="VEuPathDB" id="FungiDB:GLRG_04757"/>
<protein>
    <submittedName>
        <fullName evidence="2">Uncharacterized protein</fullName>
    </submittedName>
</protein>
<feature type="region of interest" description="Disordered" evidence="1">
    <location>
        <begin position="272"/>
        <end position="295"/>
    </location>
</feature>